<dbReference type="EMBL" id="QGKM01000005">
    <property type="protein sequence ID" value="PWR00110.1"/>
    <property type="molecule type" value="Genomic_DNA"/>
</dbReference>
<sequence>MLADFLYGLLIVTTVLAVFGIFRIVRRIRRTSGAPTERLLVLTLVMLGGLTILFFFLSGQLDNYRSANGEVRKTDQQLFVEKIYPPLAESQTLLDYQLKQLTTLQERIYELSRDHPQQSSRLQFAYNTWKYERQGLTKLKARADRAVRVAMGVHSVSDKSYIESAFTQEAVDWEKVISDRLNEYHDSQLKVTNSMIDNVILQNKNLSQLRQNKNTLATSNRTSLKSGFDAKTVKLLIEYLENTESGLAESLTQLEGEVTNATQKRRQARNYALENPDLEPVFRKVIDGWLQLENKGVYFRDQLLHAVQAEYLAVLLGANKKDPQVVRLKKLVSQLAQTLYEDLVSSRKVLEKSYRIAPR</sequence>
<gene>
    <name evidence="2" type="ORF">DKW60_02940</name>
</gene>
<keyword evidence="1" id="KW-0472">Membrane</keyword>
<organism evidence="2 3">
    <name type="scientific">Leucothrix pacifica</name>
    <dbReference type="NCBI Taxonomy" id="1247513"/>
    <lineage>
        <taxon>Bacteria</taxon>
        <taxon>Pseudomonadati</taxon>
        <taxon>Pseudomonadota</taxon>
        <taxon>Gammaproteobacteria</taxon>
        <taxon>Thiotrichales</taxon>
        <taxon>Thiotrichaceae</taxon>
        <taxon>Leucothrix</taxon>
    </lineage>
</organism>
<keyword evidence="3" id="KW-1185">Reference proteome</keyword>
<evidence type="ECO:0000256" key="1">
    <source>
        <dbReference type="SAM" id="Phobius"/>
    </source>
</evidence>
<dbReference type="OrthoDB" id="5623245at2"/>
<protein>
    <submittedName>
        <fullName evidence="2">Uncharacterized protein</fullName>
    </submittedName>
</protein>
<dbReference type="RefSeq" id="WP_109836166.1">
    <property type="nucleotide sequence ID" value="NZ_QGKM01000005.1"/>
</dbReference>
<feature type="transmembrane region" description="Helical" evidence="1">
    <location>
        <begin position="37"/>
        <end position="57"/>
    </location>
</feature>
<proteinExistence type="predicted"/>
<reference evidence="2 3" key="1">
    <citation type="submission" date="2018-05" db="EMBL/GenBank/DDBJ databases">
        <title>Leucothrix arctica sp. nov., isolated from Arctic seawater.</title>
        <authorList>
            <person name="Choi A."/>
            <person name="Baek K."/>
        </authorList>
    </citation>
    <scope>NUCLEOTIDE SEQUENCE [LARGE SCALE GENOMIC DNA]</scope>
    <source>
        <strain evidence="2 3">JCM 18388</strain>
    </source>
</reference>
<accession>A0A317CP38</accession>
<dbReference type="Proteomes" id="UP000245539">
    <property type="component" value="Unassembled WGS sequence"/>
</dbReference>
<feature type="transmembrane region" description="Helical" evidence="1">
    <location>
        <begin position="6"/>
        <end position="25"/>
    </location>
</feature>
<dbReference type="AlphaFoldDB" id="A0A317CP38"/>
<comment type="caution">
    <text evidence="2">The sequence shown here is derived from an EMBL/GenBank/DDBJ whole genome shotgun (WGS) entry which is preliminary data.</text>
</comment>
<keyword evidence="1" id="KW-1133">Transmembrane helix</keyword>
<keyword evidence="1" id="KW-0812">Transmembrane</keyword>
<name>A0A317CP38_9GAMM</name>
<evidence type="ECO:0000313" key="3">
    <source>
        <dbReference type="Proteomes" id="UP000245539"/>
    </source>
</evidence>
<evidence type="ECO:0000313" key="2">
    <source>
        <dbReference type="EMBL" id="PWR00110.1"/>
    </source>
</evidence>